<dbReference type="SUPFAM" id="SSF52317">
    <property type="entry name" value="Class I glutamine amidotransferase-like"/>
    <property type="match status" value="1"/>
</dbReference>
<dbReference type="SUPFAM" id="SSF51445">
    <property type="entry name" value="(Trans)glycosidases"/>
    <property type="match status" value="1"/>
</dbReference>
<organism evidence="3 4">
    <name type="scientific">Limihaloglobus sulfuriphilus</name>
    <dbReference type="NCBI Taxonomy" id="1851148"/>
    <lineage>
        <taxon>Bacteria</taxon>
        <taxon>Pseudomonadati</taxon>
        <taxon>Planctomycetota</taxon>
        <taxon>Phycisphaerae</taxon>
        <taxon>Sedimentisphaerales</taxon>
        <taxon>Sedimentisphaeraceae</taxon>
        <taxon>Limihaloglobus</taxon>
    </lineage>
</organism>
<sequence precursor="true">MIRLFMSIFLLSAMAAAQNYDKTKVPQGNWYGDDTYFGYEYDMHANANDKDFGSAISVEYLVELFKMAGCDLLQTDTKGHEGLVSWYSKTPAASIAPGISKEMVDVWVKAGNELGIPCQAHYSGIFDMAAGEKFPDWNAVNADGEPVNGKMCPISPYADQLLIPQAKELISRYGVSAIWVDGEIWAVVPCYCDKCSSEYKKRYDSAPPRAKEDESWADWIEFTRDSFQEYVTHYADEIHSFSPDTRVCSNWLHSFRNPGCPWVPTDYISGDNLGTLSHPNNACHARFMSTRQRPWEIVLWGFYYNKNAPWIMKPLEMMQQQASQIIAFGGNINIYNQPKGHRDGRLVDWHMKRIGELGRFIKARKDVCQHTQTIPNAVILHSEYDFYSQKSNNIWEYKTQHLEGALAAMIDNSIPTDIMDEWALIDRIGEFPLVIAPSQENVSERAVEALKKYVSNGGRLIVTGPEMYDTLGGEFLGVESVALNNAHSYHIPAGGERLPLSSHGHQGGAWTEVEIFPWREVKPTTAKGFAPLTTTLFDEDKTDYFAATINRVGKGAVAYIPCDVMTYYYNCRYSTLRSFAAEVVAKLDPDFSYEIQAPAAVETVLRRKGDARYVHMLNRASGMPVFENIMGSQQPPASGPVSIKIKLDKRPESVKLLFESGNMQWKYTPEGEGGILSALIPSVHIHSVLEIKQGI</sequence>
<dbReference type="GO" id="GO:0004560">
    <property type="term" value="F:alpha-L-fucosidase activity"/>
    <property type="evidence" value="ECO:0007669"/>
    <property type="project" value="InterPro"/>
</dbReference>
<reference evidence="4" key="1">
    <citation type="submission" date="2017-02" db="EMBL/GenBank/DDBJ databases">
        <title>Comparative genomics and description of representatives of a novel lineage of planctomycetes thriving in anoxic sediments.</title>
        <authorList>
            <person name="Spring S."/>
            <person name="Bunk B."/>
            <person name="Sproer C."/>
        </authorList>
    </citation>
    <scope>NUCLEOTIDE SEQUENCE [LARGE SCALE GENOMIC DNA]</scope>
    <source>
        <strain evidence="4">SM-Chi-D1</strain>
    </source>
</reference>
<dbReference type="EMBL" id="CP019646">
    <property type="protein sequence ID" value="AQQ71022.1"/>
    <property type="molecule type" value="Genomic_DNA"/>
</dbReference>
<dbReference type="InterPro" id="IPR017853">
    <property type="entry name" value="GH"/>
</dbReference>
<dbReference type="AlphaFoldDB" id="A0A1Q2MFJ7"/>
<dbReference type="Pfam" id="PF01120">
    <property type="entry name" value="Alpha_L_fucos"/>
    <property type="match status" value="1"/>
</dbReference>
<protein>
    <submittedName>
        <fullName evidence="3">Beta-galactosidase BgaA</fullName>
        <ecNumber evidence="3">3.2.1.23</ecNumber>
    </submittedName>
</protein>
<feature type="chain" id="PRO_5012953147" evidence="1">
    <location>
        <begin position="18"/>
        <end position="695"/>
    </location>
</feature>
<dbReference type="Gene3D" id="3.20.20.80">
    <property type="entry name" value="Glycosidases"/>
    <property type="match status" value="1"/>
</dbReference>
<keyword evidence="1" id="KW-0732">Signal</keyword>
<dbReference type="GO" id="GO:0004565">
    <property type="term" value="F:beta-galactosidase activity"/>
    <property type="evidence" value="ECO:0007669"/>
    <property type="project" value="UniProtKB-EC"/>
</dbReference>
<dbReference type="Gene3D" id="3.40.50.880">
    <property type="match status" value="1"/>
</dbReference>
<feature type="signal peptide" evidence="1">
    <location>
        <begin position="1"/>
        <end position="17"/>
    </location>
</feature>
<dbReference type="STRING" id="1851148.SMSP2_01386"/>
<keyword evidence="3" id="KW-0378">Hydrolase</keyword>
<evidence type="ECO:0000313" key="4">
    <source>
        <dbReference type="Proteomes" id="UP000188181"/>
    </source>
</evidence>
<dbReference type="Proteomes" id="UP000188181">
    <property type="component" value="Chromosome"/>
</dbReference>
<dbReference type="RefSeq" id="WP_146683242.1">
    <property type="nucleotide sequence ID" value="NZ_CP019646.1"/>
</dbReference>
<name>A0A1Q2MFJ7_9BACT</name>
<dbReference type="GO" id="GO:0005975">
    <property type="term" value="P:carbohydrate metabolic process"/>
    <property type="evidence" value="ECO:0007669"/>
    <property type="project" value="InterPro"/>
</dbReference>
<dbReference type="InterPro" id="IPR057739">
    <property type="entry name" value="Glyco_hydro_29_N"/>
</dbReference>
<keyword evidence="3" id="KW-0326">Glycosidase</keyword>
<gene>
    <name evidence="3" type="primary">bgaA</name>
    <name evidence="3" type="ORF">SMSP2_01386</name>
</gene>
<dbReference type="EC" id="3.2.1.23" evidence="3"/>
<accession>A0A1Q2MFJ7</accession>
<dbReference type="OrthoDB" id="2571943at2"/>
<dbReference type="CDD" id="cd03143">
    <property type="entry name" value="A4_beta-galactosidase_middle_domain"/>
    <property type="match status" value="1"/>
</dbReference>
<keyword evidence="4" id="KW-1185">Reference proteome</keyword>
<dbReference type="KEGG" id="pbas:SMSP2_01386"/>
<dbReference type="InterPro" id="IPR029062">
    <property type="entry name" value="Class_I_gatase-like"/>
</dbReference>
<proteinExistence type="predicted"/>
<evidence type="ECO:0000256" key="1">
    <source>
        <dbReference type="SAM" id="SignalP"/>
    </source>
</evidence>
<evidence type="ECO:0000313" key="3">
    <source>
        <dbReference type="EMBL" id="AQQ71022.1"/>
    </source>
</evidence>
<evidence type="ECO:0000259" key="2">
    <source>
        <dbReference type="Pfam" id="PF01120"/>
    </source>
</evidence>
<feature type="domain" description="Glycoside hydrolase family 29 N-terminal" evidence="2">
    <location>
        <begin position="59"/>
        <end position="362"/>
    </location>
</feature>